<evidence type="ECO:0000256" key="1">
    <source>
        <dbReference type="SAM" id="SignalP"/>
    </source>
</evidence>
<reference evidence="2 3" key="1">
    <citation type="submission" date="2022-09" db="EMBL/GenBank/DDBJ databases">
        <authorList>
            <person name="Kop L."/>
        </authorList>
    </citation>
    <scope>NUCLEOTIDE SEQUENCE [LARGE SCALE GENOMIC DNA]</scope>
    <source>
        <strain evidence="2 3">347</strain>
    </source>
</reference>
<gene>
    <name evidence="2" type="ORF">NSPWAT_0532</name>
</gene>
<keyword evidence="3" id="KW-1185">Reference proteome</keyword>
<sequence length="224" mass="24206">MWRGTGTAVLTMVFFLAMASPGQSAVLGVGVTGKAGTTGLGVDLTLPLITNWVNLRLGYNNLSYFSTSIDDLGGVDYQADLEFQDAPLFIDVHPFHGNFRVTGGVFWLDHDAILTASGQNIRVGNNTYNATFRADIQHGQDFGPYLGIGWGNAADDNFLDLPVAIGFSMDLGVIYVGDSEVSLTQVSGSSISQSDLDREARQLEDDLSDVPFYPVFTIGLHIRF</sequence>
<dbReference type="Proteomes" id="UP001157733">
    <property type="component" value="Chromosome"/>
</dbReference>
<protein>
    <submittedName>
        <fullName evidence="2">Outer membrane protein domain-containing protein</fullName>
    </submittedName>
</protein>
<evidence type="ECO:0000313" key="3">
    <source>
        <dbReference type="Proteomes" id="UP001157733"/>
    </source>
</evidence>
<organism evidence="2 3">
    <name type="scientific">Nitrospina watsonii</name>
    <dbReference type="NCBI Taxonomy" id="1323948"/>
    <lineage>
        <taxon>Bacteria</taxon>
        <taxon>Pseudomonadati</taxon>
        <taxon>Nitrospinota/Tectimicrobiota group</taxon>
        <taxon>Nitrospinota</taxon>
        <taxon>Nitrospinia</taxon>
        <taxon>Nitrospinales</taxon>
        <taxon>Nitrospinaceae</taxon>
        <taxon>Nitrospina</taxon>
    </lineage>
</organism>
<keyword evidence="1" id="KW-0732">Signal</keyword>
<accession>A0ABM9HB75</accession>
<feature type="signal peptide" evidence="1">
    <location>
        <begin position="1"/>
        <end position="19"/>
    </location>
</feature>
<dbReference type="EMBL" id="OX336137">
    <property type="protein sequence ID" value="CAI2717391.1"/>
    <property type="molecule type" value="Genomic_DNA"/>
</dbReference>
<evidence type="ECO:0000313" key="2">
    <source>
        <dbReference type="EMBL" id="CAI2717391.1"/>
    </source>
</evidence>
<feature type="chain" id="PRO_5045081649" evidence="1">
    <location>
        <begin position="20"/>
        <end position="224"/>
    </location>
</feature>
<dbReference type="Gene3D" id="2.40.160.170">
    <property type="match status" value="1"/>
</dbReference>
<proteinExistence type="predicted"/>
<name>A0ABM9HB75_9BACT</name>